<dbReference type="SUPFAM" id="SSF57667">
    <property type="entry name" value="beta-beta-alpha zinc fingers"/>
    <property type="match status" value="3"/>
</dbReference>
<feature type="compositionally biased region" description="Low complexity" evidence="5">
    <location>
        <begin position="632"/>
        <end position="646"/>
    </location>
</feature>
<dbReference type="PROSITE" id="PS00198">
    <property type="entry name" value="4FE4S_FER_1"/>
    <property type="match status" value="1"/>
</dbReference>
<dbReference type="PROSITE" id="PS00028">
    <property type="entry name" value="ZINC_FINGER_C2H2_1"/>
    <property type="match status" value="8"/>
</dbReference>
<gene>
    <name evidence="7" type="ORF">BEMITA_LOCUS5166</name>
</gene>
<evidence type="ECO:0000256" key="4">
    <source>
        <dbReference type="ARBA" id="ARBA00022833"/>
    </source>
</evidence>
<dbReference type="PANTHER" id="PTHR24379:SF127">
    <property type="entry name" value="BLOODY FINGERS-RELATED"/>
    <property type="match status" value="1"/>
</dbReference>
<feature type="region of interest" description="Disordered" evidence="5">
    <location>
        <begin position="610"/>
        <end position="647"/>
    </location>
</feature>
<feature type="compositionally biased region" description="Polar residues" evidence="5">
    <location>
        <begin position="471"/>
        <end position="488"/>
    </location>
</feature>
<dbReference type="Gene3D" id="3.30.160.60">
    <property type="entry name" value="Classic Zinc Finger"/>
    <property type="match status" value="3"/>
</dbReference>
<evidence type="ECO:0000313" key="8">
    <source>
        <dbReference type="Proteomes" id="UP001152759"/>
    </source>
</evidence>
<dbReference type="PANTHER" id="PTHR24379">
    <property type="entry name" value="KRAB AND ZINC FINGER DOMAIN-CONTAINING"/>
    <property type="match status" value="1"/>
</dbReference>
<dbReference type="Proteomes" id="UP001152759">
    <property type="component" value="Chromosome 3"/>
</dbReference>
<dbReference type="GO" id="GO:0000977">
    <property type="term" value="F:RNA polymerase II transcription regulatory region sequence-specific DNA binding"/>
    <property type="evidence" value="ECO:0007669"/>
    <property type="project" value="TreeGrafter"/>
</dbReference>
<evidence type="ECO:0000256" key="5">
    <source>
        <dbReference type="SAM" id="MobiDB-lite"/>
    </source>
</evidence>
<evidence type="ECO:0000256" key="3">
    <source>
        <dbReference type="ARBA" id="ARBA00022771"/>
    </source>
</evidence>
<accession>A0A9P0CEN4</accession>
<dbReference type="SMART" id="SM00355">
    <property type="entry name" value="ZnF_C2H2"/>
    <property type="match status" value="10"/>
</dbReference>
<dbReference type="InterPro" id="IPR017900">
    <property type="entry name" value="4Fe4S_Fe_S_CS"/>
</dbReference>
<feature type="region of interest" description="Disordered" evidence="5">
    <location>
        <begin position="466"/>
        <end position="491"/>
    </location>
</feature>
<feature type="domain" description="C2H2-type" evidence="6">
    <location>
        <begin position="374"/>
        <end position="394"/>
    </location>
</feature>
<feature type="domain" description="C2H2-type" evidence="6">
    <location>
        <begin position="33"/>
        <end position="54"/>
    </location>
</feature>
<feature type="domain" description="C2H2-type" evidence="6">
    <location>
        <begin position="402"/>
        <end position="423"/>
    </location>
</feature>
<proteinExistence type="predicted"/>
<keyword evidence="2" id="KW-0677">Repeat</keyword>
<dbReference type="EMBL" id="OU963864">
    <property type="protein sequence ID" value="CAH0767965.1"/>
    <property type="molecule type" value="Genomic_DNA"/>
</dbReference>
<dbReference type="Pfam" id="PF00096">
    <property type="entry name" value="zf-C2H2"/>
    <property type="match status" value="2"/>
</dbReference>
<sequence>MDPDIEIIDLEEEGELDTAMHTSNTACSIQATCYYCGSIFTMESAFMNHMEFFHRLGPCVKCHLCYEVCPKNRLESHIKCAHQTSQPVSTAIQLSVNQTKAPSRQWPSSSYDTPVQQFSCTLCGAKFPFQQNLDDHMSVHVYEKKFSIATDASRNNSLDEKNHKCDVCFKTFYVKEAMDRHKKKKHILLRKEKVLSQGKRGRQFYKCDTCQKSFPALKNLRIHISWHLKNEKSKLASPNSEINQKKNRVIQSSKEEEFWCKLCGRLFKSRRGLMMHEYWHNGLFDNRRIKGFTKSACKKPPKQRNKRRKKKNRFFHVKKSKGKQIHKVQSLQSGDKTMEKTEVASSGISAECPPKDTVRRTTTPSKHKLQLSSCSYCDEKFMFYFNYRLHMETHPIKKNLVCLMCTKRFAFKATLEHHELIEHGDANKQLVNCSLCEKPFLTQKLRDIHYQHCYKVYLLKTSKEKSAPHVNDSSPIDESCTLKEQSGESPPPNVELFRHVIVKTVEASLPPLLMQDKEQYNADSTSTINNHAPPEPLLFVTKPSPSYQPPSRHYFWCNICSKMYRRENLLLYHVLIEHPSEKYPVSWEPITLPLPWHNHSPLNERTLAPASEPSLISSPPDENSDEENTERSINSLDLSTLNDSSSGCTPQNEILRAYSNFFFP</sequence>
<organism evidence="7 8">
    <name type="scientific">Bemisia tabaci</name>
    <name type="common">Sweetpotato whitefly</name>
    <name type="synonym">Aleurodes tabaci</name>
    <dbReference type="NCBI Taxonomy" id="7038"/>
    <lineage>
        <taxon>Eukaryota</taxon>
        <taxon>Metazoa</taxon>
        <taxon>Ecdysozoa</taxon>
        <taxon>Arthropoda</taxon>
        <taxon>Hexapoda</taxon>
        <taxon>Insecta</taxon>
        <taxon>Pterygota</taxon>
        <taxon>Neoptera</taxon>
        <taxon>Paraneoptera</taxon>
        <taxon>Hemiptera</taxon>
        <taxon>Sternorrhyncha</taxon>
        <taxon>Aleyrodoidea</taxon>
        <taxon>Aleyrodidae</taxon>
        <taxon>Aleyrodinae</taxon>
        <taxon>Bemisia</taxon>
    </lineage>
</organism>
<feature type="domain" description="C2H2-type" evidence="6">
    <location>
        <begin position="120"/>
        <end position="140"/>
    </location>
</feature>
<keyword evidence="8" id="KW-1185">Reference proteome</keyword>
<keyword evidence="4" id="KW-0862">Zinc</keyword>
<keyword evidence="1" id="KW-0479">Metal-binding</keyword>
<feature type="domain" description="C2H2-type" evidence="6">
    <location>
        <begin position="207"/>
        <end position="227"/>
    </location>
</feature>
<reference evidence="7" key="1">
    <citation type="submission" date="2021-12" db="EMBL/GenBank/DDBJ databases">
        <authorList>
            <person name="King R."/>
        </authorList>
    </citation>
    <scope>NUCLEOTIDE SEQUENCE</scope>
</reference>
<dbReference type="GO" id="GO:0005634">
    <property type="term" value="C:nucleus"/>
    <property type="evidence" value="ECO:0007669"/>
    <property type="project" value="TreeGrafter"/>
</dbReference>
<protein>
    <recommendedName>
        <fullName evidence="6">C2H2-type domain-containing protein</fullName>
    </recommendedName>
</protein>
<evidence type="ECO:0000259" key="6">
    <source>
        <dbReference type="PROSITE" id="PS00028"/>
    </source>
</evidence>
<name>A0A9P0CEN4_BEMTA</name>
<dbReference type="GO" id="GO:0008270">
    <property type="term" value="F:zinc ion binding"/>
    <property type="evidence" value="ECO:0007669"/>
    <property type="project" value="UniProtKB-KW"/>
</dbReference>
<feature type="domain" description="C2H2-type" evidence="6">
    <location>
        <begin position="165"/>
        <end position="186"/>
    </location>
</feature>
<dbReference type="AlphaFoldDB" id="A0A9P0CEN4"/>
<feature type="domain" description="C2H2-type" evidence="6">
    <location>
        <begin position="260"/>
        <end position="280"/>
    </location>
</feature>
<evidence type="ECO:0000256" key="1">
    <source>
        <dbReference type="ARBA" id="ARBA00022723"/>
    </source>
</evidence>
<dbReference type="GO" id="GO:0000981">
    <property type="term" value="F:DNA-binding transcription factor activity, RNA polymerase II-specific"/>
    <property type="evidence" value="ECO:0007669"/>
    <property type="project" value="TreeGrafter"/>
</dbReference>
<feature type="domain" description="C2H2-type" evidence="6">
    <location>
        <begin position="557"/>
        <end position="578"/>
    </location>
</feature>
<evidence type="ECO:0000256" key="2">
    <source>
        <dbReference type="ARBA" id="ARBA00022737"/>
    </source>
</evidence>
<dbReference type="InterPro" id="IPR036236">
    <property type="entry name" value="Znf_C2H2_sf"/>
</dbReference>
<evidence type="ECO:0000313" key="7">
    <source>
        <dbReference type="EMBL" id="CAH0767965.1"/>
    </source>
</evidence>
<dbReference type="InterPro" id="IPR013087">
    <property type="entry name" value="Znf_C2H2_type"/>
</dbReference>
<keyword evidence="3" id="KW-0863">Zinc-finger</keyword>